<dbReference type="AlphaFoldDB" id="A0A1X7UVD6"/>
<organism evidence="16">
    <name type="scientific">Amphimedon queenslandica</name>
    <name type="common">Sponge</name>
    <dbReference type="NCBI Taxonomy" id="400682"/>
    <lineage>
        <taxon>Eukaryota</taxon>
        <taxon>Metazoa</taxon>
        <taxon>Porifera</taxon>
        <taxon>Demospongiae</taxon>
        <taxon>Heteroscleromorpha</taxon>
        <taxon>Haplosclerida</taxon>
        <taxon>Niphatidae</taxon>
        <taxon>Amphimedon</taxon>
    </lineage>
</organism>
<dbReference type="GO" id="GO:0005789">
    <property type="term" value="C:endoplasmic reticulum membrane"/>
    <property type="evidence" value="ECO:0007669"/>
    <property type="project" value="UniProtKB-SubCell"/>
</dbReference>
<proteinExistence type="inferred from homology"/>
<reference evidence="17" key="1">
    <citation type="journal article" date="2010" name="Nature">
        <title>The Amphimedon queenslandica genome and the evolution of animal complexity.</title>
        <authorList>
            <person name="Srivastava M."/>
            <person name="Simakov O."/>
            <person name="Chapman J."/>
            <person name="Fahey B."/>
            <person name="Gauthier M.E."/>
            <person name="Mitros T."/>
            <person name="Richards G.S."/>
            <person name="Conaco C."/>
            <person name="Dacre M."/>
            <person name="Hellsten U."/>
            <person name="Larroux C."/>
            <person name="Putnam N.H."/>
            <person name="Stanke M."/>
            <person name="Adamska M."/>
            <person name="Darling A."/>
            <person name="Degnan S.M."/>
            <person name="Oakley T.H."/>
            <person name="Plachetzki D.C."/>
            <person name="Zhai Y."/>
            <person name="Adamski M."/>
            <person name="Calcino A."/>
            <person name="Cummins S.F."/>
            <person name="Goodstein D.M."/>
            <person name="Harris C."/>
            <person name="Jackson D.J."/>
            <person name="Leys S.P."/>
            <person name="Shu S."/>
            <person name="Woodcroft B.J."/>
            <person name="Vervoort M."/>
            <person name="Kosik K.S."/>
            <person name="Manning G."/>
            <person name="Degnan B.M."/>
            <person name="Rokhsar D.S."/>
        </authorList>
    </citation>
    <scope>NUCLEOTIDE SEQUENCE [LARGE SCALE GENOMIC DNA]</scope>
</reference>
<evidence type="ECO:0000256" key="11">
    <source>
        <dbReference type="ARBA" id="ARBA00022989"/>
    </source>
</evidence>
<evidence type="ECO:0000313" key="17">
    <source>
        <dbReference type="Proteomes" id="UP000007879"/>
    </source>
</evidence>
<dbReference type="InParanoid" id="A0A1X7UVD6"/>
<evidence type="ECO:0000313" key="16">
    <source>
        <dbReference type="EnsemblMetazoa" id="Aqu2.1.31945_001"/>
    </source>
</evidence>
<evidence type="ECO:0000256" key="10">
    <source>
        <dbReference type="ARBA" id="ARBA00022843"/>
    </source>
</evidence>
<evidence type="ECO:0000256" key="8">
    <source>
        <dbReference type="ARBA" id="ARBA00022729"/>
    </source>
</evidence>
<dbReference type="EnsemblMetazoa" id="Aqu2.1.31945_001">
    <property type="protein sequence ID" value="Aqu2.1.31945_001"/>
    <property type="gene ID" value="Aqu2.1.31945"/>
</dbReference>
<keyword evidence="11 15" id="KW-1133">Transmembrane helix</keyword>
<dbReference type="EnsemblMetazoa" id="XM_003386583.3">
    <property type="protein sequence ID" value="XP_003386631.1"/>
    <property type="gene ID" value="LOC100632794"/>
</dbReference>
<dbReference type="OrthoDB" id="10055808at2759"/>
<evidence type="ECO:0000256" key="5">
    <source>
        <dbReference type="ARBA" id="ARBA00014387"/>
    </source>
</evidence>
<keyword evidence="12 15" id="KW-0472">Membrane</keyword>
<evidence type="ECO:0000256" key="15">
    <source>
        <dbReference type="SAM" id="Phobius"/>
    </source>
</evidence>
<keyword evidence="8" id="KW-0732">Signal</keyword>
<dbReference type="PANTHER" id="PTHR12731:SF1">
    <property type="entry name" value="TRANSLOCON-ASSOCIATED PROTEIN SUBUNIT DELTA"/>
    <property type="match status" value="1"/>
</dbReference>
<evidence type="ECO:0000256" key="14">
    <source>
        <dbReference type="ARBA" id="ARBA00031791"/>
    </source>
</evidence>
<evidence type="ECO:0000256" key="1">
    <source>
        <dbReference type="ARBA" id="ARBA00002838"/>
    </source>
</evidence>
<dbReference type="InterPro" id="IPR008855">
    <property type="entry name" value="TRAP-delta"/>
</dbReference>
<protein>
    <recommendedName>
        <fullName evidence="5">Translocon-associated protein subunit delta</fullName>
    </recommendedName>
    <alternativeName>
        <fullName evidence="14">Signal sequence receptor subunit delta</fullName>
    </alternativeName>
</protein>
<feature type="transmembrane region" description="Helical" evidence="15">
    <location>
        <begin position="143"/>
        <end position="161"/>
    </location>
</feature>
<keyword evidence="6" id="KW-1017">Isopeptide bond</keyword>
<keyword evidence="9" id="KW-0256">Endoplasmic reticulum</keyword>
<comment type="similarity">
    <text evidence="3">Belongs to the TRAP-delta family.</text>
</comment>
<dbReference type="PANTHER" id="PTHR12731">
    <property type="entry name" value="TRANSLOCON-ASSOCIATED PROTEIN, DELTA SUBUNIT"/>
    <property type="match status" value="1"/>
</dbReference>
<evidence type="ECO:0000256" key="2">
    <source>
        <dbReference type="ARBA" id="ARBA00004115"/>
    </source>
</evidence>
<dbReference type="Pfam" id="PF05404">
    <property type="entry name" value="TRAP-delta"/>
    <property type="match status" value="1"/>
</dbReference>
<evidence type="ECO:0000256" key="3">
    <source>
        <dbReference type="ARBA" id="ARBA00009294"/>
    </source>
</evidence>
<reference evidence="16" key="2">
    <citation type="submission" date="2017-05" db="UniProtKB">
        <authorList>
            <consortium name="EnsemblMetazoa"/>
        </authorList>
    </citation>
    <scope>IDENTIFICATION</scope>
</reference>
<evidence type="ECO:0000256" key="4">
    <source>
        <dbReference type="ARBA" id="ARBA00011819"/>
    </source>
</evidence>
<evidence type="ECO:0000256" key="7">
    <source>
        <dbReference type="ARBA" id="ARBA00022692"/>
    </source>
</evidence>
<evidence type="ECO:0000256" key="6">
    <source>
        <dbReference type="ARBA" id="ARBA00022499"/>
    </source>
</evidence>
<evidence type="ECO:0000256" key="12">
    <source>
        <dbReference type="ARBA" id="ARBA00023136"/>
    </source>
</evidence>
<name>A0A1X7UVD6_AMPQE</name>
<keyword evidence="13" id="KW-1015">Disulfide bond</keyword>
<sequence length="170" mass="19040">MDFRHFFILQLIVFSTLFIGILGDCPNPKVESSTYTSGDAFFSTETVYSIELTVTCSNNQAPSLYAFVNNELILVTKSTSSNSYQVSWSLPHNKAVKGTIPVGFYDDEGASTMRKNMRYGEDVKVDPLFTVDVEHKGIKTQSFIAPGFVAMLLSLLVWWLANTARQKLME</sequence>
<evidence type="ECO:0000256" key="13">
    <source>
        <dbReference type="ARBA" id="ARBA00023157"/>
    </source>
</evidence>
<gene>
    <name evidence="16" type="primary">100632794</name>
</gene>
<dbReference type="STRING" id="400682.A0A1X7UVD6"/>
<keyword evidence="10" id="KW-0832">Ubl conjugation</keyword>
<dbReference type="Proteomes" id="UP000007879">
    <property type="component" value="Unassembled WGS sequence"/>
</dbReference>
<comment type="function">
    <text evidence="1">TRAP proteins are part of a complex whose function is to bind calcium to the ER membrane and thereby regulate the retention of ER resident proteins.</text>
</comment>
<feature type="transmembrane region" description="Helical" evidence="15">
    <location>
        <begin position="6"/>
        <end position="23"/>
    </location>
</feature>
<dbReference type="OMA" id="QCSNNPK"/>
<keyword evidence="17" id="KW-1185">Reference proteome</keyword>
<dbReference type="eggNOG" id="KOG4088">
    <property type="taxonomic scope" value="Eukaryota"/>
</dbReference>
<accession>A0A1X7UVD6</accession>
<keyword evidence="7 15" id="KW-0812">Transmembrane</keyword>
<dbReference type="KEGG" id="aqu:100632794"/>
<evidence type="ECO:0000256" key="9">
    <source>
        <dbReference type="ARBA" id="ARBA00022824"/>
    </source>
</evidence>
<comment type="subcellular location">
    <subcellularLocation>
        <location evidence="2">Endoplasmic reticulum membrane</location>
        <topology evidence="2">Single-pass type I membrane protein</topology>
    </subcellularLocation>
</comment>
<comment type="subunit">
    <text evidence="4">Heterotetramer of TRAP-alpha, TRAP-beta, TRAP-delta and TRAP-gamma.</text>
</comment>